<dbReference type="InterPro" id="IPR020575">
    <property type="entry name" value="Hsp90_N"/>
</dbReference>
<comment type="caution">
    <text evidence="13">The sequence shown here is derived from an EMBL/GenBank/DDBJ whole genome shotgun (WGS) entry which is preliminary data.</text>
</comment>
<keyword evidence="3 10" id="KW-0963">Cytoplasm</keyword>
<protein>
    <recommendedName>
        <fullName evidence="9 10">Chaperone protein HtpG</fullName>
    </recommendedName>
    <alternativeName>
        <fullName evidence="10">Heat shock protein HtpG</fullName>
    </alternativeName>
    <alternativeName>
        <fullName evidence="10">High temperature protein G</fullName>
    </alternativeName>
</protein>
<dbReference type="CDD" id="cd16927">
    <property type="entry name" value="HATPase_Hsp90-like"/>
    <property type="match status" value="1"/>
</dbReference>
<dbReference type="SUPFAM" id="SSF110942">
    <property type="entry name" value="HSP90 C-terminal domain"/>
    <property type="match status" value="1"/>
</dbReference>
<dbReference type="GO" id="GO:0005524">
    <property type="term" value="F:ATP binding"/>
    <property type="evidence" value="ECO:0007669"/>
    <property type="project" value="UniProtKB-UniRule"/>
</dbReference>
<dbReference type="GO" id="GO:0005737">
    <property type="term" value="C:cytoplasm"/>
    <property type="evidence" value="ECO:0007669"/>
    <property type="project" value="UniProtKB-SubCell"/>
</dbReference>
<reference evidence="13 14" key="1">
    <citation type="journal article" date="2018" name="J. Biol. Chem.">
        <title>Discovery of the actinoplanic acid pathway in Streptomyces rapamycinicus reveals a genetically conserved synergism with rapamycin.</title>
        <authorList>
            <person name="Mrak P."/>
            <person name="Krastel P."/>
            <person name="Pivk Lukancic P."/>
            <person name="Tao J."/>
            <person name="Pistorius D."/>
            <person name="Moore C.M."/>
        </authorList>
    </citation>
    <scope>NUCLEOTIDE SEQUENCE [LARGE SCALE GENOMIC DNA]</scope>
    <source>
        <strain evidence="13 14">NRRL 5491</strain>
    </source>
</reference>
<accession>A0A3L8QYH8</accession>
<feature type="binding site" evidence="11">
    <location>
        <position position="353"/>
    </location>
    <ligand>
        <name>ATP</name>
        <dbReference type="ChEBI" id="CHEBI:30616"/>
    </ligand>
</feature>
<feature type="binding site" evidence="11">
    <location>
        <position position="39"/>
    </location>
    <ligand>
        <name>ATP</name>
        <dbReference type="ChEBI" id="CHEBI:30616"/>
    </ligand>
</feature>
<feature type="binding site" evidence="11">
    <location>
        <position position="86"/>
    </location>
    <ligand>
        <name>ATP</name>
        <dbReference type="ChEBI" id="CHEBI:30616"/>
    </ligand>
</feature>
<organism evidence="13 14">
    <name type="scientific">Streptomyces rapamycinicus (strain ATCC 29253 / DSM 41530 / NRRL 5491 / AYB-994)</name>
    <name type="common">Streptomyces hygroscopicus (strain ATCC 29253)</name>
    <dbReference type="NCBI Taxonomy" id="1343740"/>
    <lineage>
        <taxon>Bacteria</taxon>
        <taxon>Bacillati</taxon>
        <taxon>Actinomycetota</taxon>
        <taxon>Actinomycetes</taxon>
        <taxon>Kitasatosporales</taxon>
        <taxon>Streptomycetaceae</taxon>
        <taxon>Streptomyces</taxon>
        <taxon>Streptomyces violaceusniger group</taxon>
    </lineage>
</organism>
<dbReference type="RefSeq" id="WP_121826519.1">
    <property type="nucleotide sequence ID" value="NC_022785.1"/>
</dbReference>
<evidence type="ECO:0000313" key="14">
    <source>
        <dbReference type="Proteomes" id="UP000281594"/>
    </source>
</evidence>
<comment type="similarity">
    <text evidence="2 10">Belongs to the heat shock protein 90 family.</text>
</comment>
<comment type="function">
    <text evidence="8 10">Molecular chaperone. Has ATPase activity.</text>
</comment>
<comment type="subcellular location">
    <subcellularLocation>
        <location evidence="1 10">Cytoplasm</location>
    </subcellularLocation>
</comment>
<dbReference type="EMBL" id="QYCY01000004">
    <property type="protein sequence ID" value="RLV72378.1"/>
    <property type="molecule type" value="Genomic_DNA"/>
</dbReference>
<evidence type="ECO:0000256" key="3">
    <source>
        <dbReference type="ARBA" id="ARBA00022490"/>
    </source>
</evidence>
<feature type="binding site" evidence="11">
    <location>
        <position position="35"/>
    </location>
    <ligand>
        <name>ATP</name>
        <dbReference type="ChEBI" id="CHEBI:30616"/>
    </ligand>
</feature>
<keyword evidence="7 10" id="KW-0143">Chaperone</keyword>
<evidence type="ECO:0000256" key="8">
    <source>
        <dbReference type="ARBA" id="ARBA00058590"/>
    </source>
</evidence>
<dbReference type="InterPro" id="IPR001404">
    <property type="entry name" value="Hsp90_fam"/>
</dbReference>
<evidence type="ECO:0000256" key="4">
    <source>
        <dbReference type="ARBA" id="ARBA00022741"/>
    </source>
</evidence>
<comment type="caution">
    <text evidence="10">Lacks conserved residue(s) required for the propagation of feature annotation.</text>
</comment>
<evidence type="ECO:0000256" key="7">
    <source>
        <dbReference type="ARBA" id="ARBA00023186"/>
    </source>
</evidence>
<dbReference type="AlphaFoldDB" id="A0A3L8QYH8"/>
<dbReference type="PANTHER" id="PTHR11528">
    <property type="entry name" value="HEAT SHOCK PROTEIN 90 FAMILY MEMBER"/>
    <property type="match status" value="1"/>
</dbReference>
<dbReference type="FunFam" id="3.30.565.10:FF:000009">
    <property type="entry name" value="Molecular chaperone HtpG"/>
    <property type="match status" value="1"/>
</dbReference>
<evidence type="ECO:0000256" key="11">
    <source>
        <dbReference type="PIRSR" id="PIRSR002583-1"/>
    </source>
</evidence>
<dbReference type="GO" id="GO:0140662">
    <property type="term" value="F:ATP-dependent protein folding chaperone"/>
    <property type="evidence" value="ECO:0007669"/>
    <property type="project" value="InterPro"/>
</dbReference>
<keyword evidence="5 10" id="KW-0067">ATP-binding</keyword>
<dbReference type="PROSITE" id="PS00298">
    <property type="entry name" value="HSP90"/>
    <property type="match status" value="1"/>
</dbReference>
<dbReference type="FunFam" id="3.30.230.80:FF:000002">
    <property type="entry name" value="Molecular chaperone HtpG"/>
    <property type="match status" value="1"/>
</dbReference>
<dbReference type="Gene3D" id="1.20.120.790">
    <property type="entry name" value="Heat shock protein 90, C-terminal domain"/>
    <property type="match status" value="1"/>
</dbReference>
<dbReference type="InterPro" id="IPR003594">
    <property type="entry name" value="HATPase_dom"/>
</dbReference>
<sequence length="648" mass="73320">MTTGVETFEFQVEARQLLQLMIHSIYSNKDVFLRELISNASDALDRLRLESLRDENLQADTSDLHIAIEIDQESRTLTVRDNGIGMSHEGVVELIGTIANSGTAKFLKELRESKDAAASADLIGQFGVGFYSSFMVADEVTMETRHAGESQGTRWVSSGAGTYTIEPLDGAPQGTSVTLKLKAEDTEDHLYDYASPWKIREIVKQHSDFITWPIRMAPAQAPAAADEAEQAEEGDEKAPELETVNSMKALWARPKDEVTDEEYHEFYKHISHDWSDPLETIRMQAEGTFEYQSLLFIPARAPQDLYMQDRKRGVQLYVKRVFIMDDCEALMPEYLRFVKGVVDAADLSLNVSRETLQQDRQIQLMRRRLVKKVLSTVKDIMSSDAERYGTFWKEFGRVLKEGLLSDLENREAILEVCSFASTHDAEQPTTLRGYAERMKDGQEHIYYMTGESRSIMESSPHMEAFRDKGFEVLLLTDPIDELWVDAVPEFDGKQLRSIAKGQVDLDSQDEKDEEAEAEREQRQKDFAELLSWMTSTLSEQVKEVRLSSRLTTSPACIVGDTFDVTPALENIYRSMGQNLPQIKRILELNPTHPLVSGLRKAHAERNDDSGLGETAELLYSMALLAEGGELSDPSRFIKLVAERVQQTL</sequence>
<dbReference type="GO" id="GO:0016887">
    <property type="term" value="F:ATP hydrolysis activity"/>
    <property type="evidence" value="ECO:0007669"/>
    <property type="project" value="InterPro"/>
</dbReference>
<evidence type="ECO:0000256" key="6">
    <source>
        <dbReference type="ARBA" id="ARBA00023016"/>
    </source>
</evidence>
<keyword evidence="6 10" id="KW-0346">Stress response</keyword>
<dbReference type="STRING" id="1343740.M271_47140"/>
<dbReference type="InterPro" id="IPR019805">
    <property type="entry name" value="Heat_shock_protein_90_CS"/>
</dbReference>
<gene>
    <name evidence="10" type="primary">htpG</name>
    <name evidence="13" type="ORF">D3C57_147665</name>
</gene>
<feature type="binding site" evidence="11">
    <location>
        <begin position="125"/>
        <end position="130"/>
    </location>
    <ligand>
        <name>ATP</name>
        <dbReference type="ChEBI" id="CHEBI:30616"/>
    </ligand>
</feature>
<dbReference type="NCBIfam" id="NF003555">
    <property type="entry name" value="PRK05218.1"/>
    <property type="match status" value="1"/>
</dbReference>
<dbReference type="Gene3D" id="3.30.565.10">
    <property type="entry name" value="Histidine kinase-like ATPase, C-terminal domain"/>
    <property type="match status" value="1"/>
</dbReference>
<dbReference type="PRINTS" id="PR00775">
    <property type="entry name" value="HEATSHOCK90"/>
</dbReference>
<feature type="region of interest" description="A; substrate-binding" evidence="10">
    <location>
        <begin position="1"/>
        <end position="353"/>
    </location>
</feature>
<evidence type="ECO:0000256" key="9">
    <source>
        <dbReference type="ARBA" id="ARBA00070675"/>
    </source>
</evidence>
<feature type="binding site" evidence="11">
    <location>
        <position position="175"/>
    </location>
    <ligand>
        <name>ATP</name>
        <dbReference type="ChEBI" id="CHEBI:30616"/>
    </ligand>
</feature>
<dbReference type="HAMAP" id="MF_00505">
    <property type="entry name" value="HSP90"/>
    <property type="match status" value="1"/>
</dbReference>
<comment type="subunit">
    <text evidence="10">Homodimer.</text>
</comment>
<dbReference type="GO" id="GO:0051082">
    <property type="term" value="F:unfolded protein binding"/>
    <property type="evidence" value="ECO:0007669"/>
    <property type="project" value="UniProtKB-UniRule"/>
</dbReference>
<feature type="binding site" evidence="11">
    <location>
        <position position="81"/>
    </location>
    <ligand>
        <name>ATP</name>
        <dbReference type="ChEBI" id="CHEBI:30616"/>
    </ligand>
</feature>
<dbReference type="FunFam" id="1.20.120.790:FF:000006">
    <property type="entry name" value="Chaperone protein HtpG"/>
    <property type="match status" value="1"/>
</dbReference>
<dbReference type="Proteomes" id="UP000281594">
    <property type="component" value="Unassembled WGS sequence"/>
</dbReference>
<keyword evidence="4 10" id="KW-0547">Nucleotide-binding</keyword>
<feature type="region of interest" description="C" evidence="10">
    <location>
        <begin position="571"/>
        <end position="648"/>
    </location>
</feature>
<dbReference type="Pfam" id="PF13589">
    <property type="entry name" value="HATPase_c_3"/>
    <property type="match status" value="1"/>
</dbReference>
<feature type="binding site" evidence="11">
    <location>
        <begin position="101"/>
        <end position="102"/>
    </location>
    <ligand>
        <name>ATP</name>
        <dbReference type="ChEBI" id="CHEBI:30616"/>
    </ligand>
</feature>
<feature type="domain" description="Histidine kinase/HSP90-like ATPase" evidence="12">
    <location>
        <begin position="28"/>
        <end position="185"/>
    </location>
</feature>
<proteinExistence type="inferred from homology"/>
<dbReference type="SUPFAM" id="SSF55874">
    <property type="entry name" value="ATPase domain of HSP90 chaperone/DNA topoisomerase II/histidine kinase"/>
    <property type="match status" value="1"/>
</dbReference>
<evidence type="ECO:0000256" key="1">
    <source>
        <dbReference type="ARBA" id="ARBA00004496"/>
    </source>
</evidence>
<dbReference type="InterPro" id="IPR037196">
    <property type="entry name" value="HSP90_C"/>
</dbReference>
<evidence type="ECO:0000313" key="13">
    <source>
        <dbReference type="EMBL" id="RLV72378.1"/>
    </source>
</evidence>
<evidence type="ECO:0000256" key="2">
    <source>
        <dbReference type="ARBA" id="ARBA00008239"/>
    </source>
</evidence>
<name>A0A3L8QYH8_STRRN</name>
<dbReference type="SUPFAM" id="SSF54211">
    <property type="entry name" value="Ribosomal protein S5 domain 2-like"/>
    <property type="match status" value="1"/>
</dbReference>
<dbReference type="InterPro" id="IPR036890">
    <property type="entry name" value="HATPase_C_sf"/>
</dbReference>
<dbReference type="Gene3D" id="3.30.230.80">
    <property type="match status" value="1"/>
</dbReference>
<dbReference type="Pfam" id="PF00183">
    <property type="entry name" value="HSP90"/>
    <property type="match status" value="1"/>
</dbReference>
<dbReference type="Gene3D" id="3.40.50.11260">
    <property type="match status" value="1"/>
</dbReference>
<evidence type="ECO:0000256" key="5">
    <source>
        <dbReference type="ARBA" id="ARBA00022840"/>
    </source>
</evidence>
<dbReference type="SMART" id="SM00387">
    <property type="entry name" value="HATPase_c"/>
    <property type="match status" value="1"/>
</dbReference>
<dbReference type="InterPro" id="IPR020568">
    <property type="entry name" value="Ribosomal_Su5_D2-typ_SF"/>
</dbReference>
<dbReference type="PIRSF" id="PIRSF002583">
    <property type="entry name" value="Hsp90"/>
    <property type="match status" value="1"/>
</dbReference>
<evidence type="ECO:0000259" key="12">
    <source>
        <dbReference type="SMART" id="SM00387"/>
    </source>
</evidence>
<evidence type="ECO:0000256" key="10">
    <source>
        <dbReference type="HAMAP-Rule" id="MF_00505"/>
    </source>
</evidence>